<protein>
    <submittedName>
        <fullName evidence="1">Uncharacterized protein</fullName>
    </submittedName>
</protein>
<reference evidence="1" key="2">
    <citation type="submission" date="2020-06" db="EMBL/GenBank/DDBJ databases">
        <authorList>
            <person name="Sheffer M."/>
        </authorList>
    </citation>
    <scope>NUCLEOTIDE SEQUENCE</scope>
</reference>
<dbReference type="Proteomes" id="UP000807504">
    <property type="component" value="Unassembled WGS sequence"/>
</dbReference>
<organism evidence="1 2">
    <name type="scientific">Argiope bruennichi</name>
    <name type="common">Wasp spider</name>
    <name type="synonym">Aranea bruennichi</name>
    <dbReference type="NCBI Taxonomy" id="94029"/>
    <lineage>
        <taxon>Eukaryota</taxon>
        <taxon>Metazoa</taxon>
        <taxon>Ecdysozoa</taxon>
        <taxon>Arthropoda</taxon>
        <taxon>Chelicerata</taxon>
        <taxon>Arachnida</taxon>
        <taxon>Araneae</taxon>
        <taxon>Araneomorphae</taxon>
        <taxon>Entelegynae</taxon>
        <taxon>Araneoidea</taxon>
        <taxon>Araneidae</taxon>
        <taxon>Argiope</taxon>
    </lineage>
</organism>
<evidence type="ECO:0000313" key="2">
    <source>
        <dbReference type="Proteomes" id="UP000807504"/>
    </source>
</evidence>
<sequence length="99" mass="11185">MIKDQSTGSTCRSVTGNNRSSQHFMVITGRLIERTHCRGQQIPTRFLDYDKSQSGPWQNVLVGIVVNVLLVGMQMLSPGSIQSSWWQIHIGGYRNEKHV</sequence>
<keyword evidence="2" id="KW-1185">Reference proteome</keyword>
<evidence type="ECO:0000313" key="1">
    <source>
        <dbReference type="EMBL" id="KAF8769882.1"/>
    </source>
</evidence>
<reference evidence="1" key="1">
    <citation type="journal article" date="2020" name="bioRxiv">
        <title>Chromosome-level reference genome of the European wasp spider Argiope bruennichi: a resource for studies on range expansion and evolutionary adaptation.</title>
        <authorList>
            <person name="Sheffer M.M."/>
            <person name="Hoppe A."/>
            <person name="Krehenwinkel H."/>
            <person name="Uhl G."/>
            <person name="Kuss A.W."/>
            <person name="Jensen L."/>
            <person name="Jensen C."/>
            <person name="Gillespie R.G."/>
            <person name="Hoff K.J."/>
            <person name="Prost S."/>
        </authorList>
    </citation>
    <scope>NUCLEOTIDE SEQUENCE</scope>
</reference>
<comment type="caution">
    <text evidence="1">The sequence shown here is derived from an EMBL/GenBank/DDBJ whole genome shotgun (WGS) entry which is preliminary data.</text>
</comment>
<dbReference type="EMBL" id="JABXBU010002228">
    <property type="protein sequence ID" value="KAF8769882.1"/>
    <property type="molecule type" value="Genomic_DNA"/>
</dbReference>
<gene>
    <name evidence="1" type="ORF">HNY73_017480</name>
</gene>
<dbReference type="AlphaFoldDB" id="A0A8T0E9T4"/>
<name>A0A8T0E9T4_ARGBR</name>
<proteinExistence type="predicted"/>
<accession>A0A8T0E9T4</accession>